<keyword evidence="2" id="KW-0732">Signal</keyword>
<name>A0A673CHW6_9TELE</name>
<dbReference type="GO" id="GO:0015174">
    <property type="term" value="F:basic amino acid transmembrane transporter activity"/>
    <property type="evidence" value="ECO:0007669"/>
    <property type="project" value="TreeGrafter"/>
</dbReference>
<reference evidence="3" key="1">
    <citation type="submission" date="2019-06" db="EMBL/GenBank/DDBJ databases">
        <authorList>
            <consortium name="Wellcome Sanger Institute Data Sharing"/>
        </authorList>
    </citation>
    <scope>NUCLEOTIDE SEQUENCE [LARGE SCALE GENOMIC DNA]</scope>
</reference>
<feature type="transmembrane region" description="Helical" evidence="1">
    <location>
        <begin position="143"/>
        <end position="164"/>
    </location>
</feature>
<dbReference type="PANTHER" id="PTHR16201:SF53">
    <property type="entry name" value="TRANSMEMBRANE PROTEIN 44"/>
    <property type="match status" value="1"/>
</dbReference>
<proteinExistence type="predicted"/>
<keyword evidence="1" id="KW-0472">Membrane</keyword>
<feature type="transmembrane region" description="Helical" evidence="1">
    <location>
        <begin position="115"/>
        <end position="137"/>
    </location>
</feature>
<reference evidence="3" key="3">
    <citation type="submission" date="2025-09" db="UniProtKB">
        <authorList>
            <consortium name="Ensembl"/>
        </authorList>
    </citation>
    <scope>IDENTIFICATION</scope>
</reference>
<evidence type="ECO:0008006" key="5">
    <source>
        <dbReference type="Google" id="ProtNLM"/>
    </source>
</evidence>
<evidence type="ECO:0000256" key="1">
    <source>
        <dbReference type="SAM" id="Phobius"/>
    </source>
</evidence>
<dbReference type="InParanoid" id="A0A673CHW6"/>
<accession>A0A673CHW6</accession>
<keyword evidence="4" id="KW-1185">Reference proteome</keyword>
<dbReference type="PANTHER" id="PTHR16201">
    <property type="entry name" value="SEVEN TRANSMEMBRANE PROTEIN 1-RELATED"/>
    <property type="match status" value="1"/>
</dbReference>
<keyword evidence="1" id="KW-0812">Transmembrane</keyword>
<dbReference type="GO" id="GO:0016020">
    <property type="term" value="C:membrane"/>
    <property type="evidence" value="ECO:0007669"/>
    <property type="project" value="TreeGrafter"/>
</dbReference>
<evidence type="ECO:0000313" key="4">
    <source>
        <dbReference type="Proteomes" id="UP000472271"/>
    </source>
</evidence>
<keyword evidence="1" id="KW-1133">Transmembrane helix</keyword>
<reference evidence="3" key="2">
    <citation type="submission" date="2025-08" db="UniProtKB">
        <authorList>
            <consortium name="Ensembl"/>
        </authorList>
    </citation>
    <scope>IDENTIFICATION</scope>
</reference>
<dbReference type="Proteomes" id="UP000472271">
    <property type="component" value="Chromosome 4"/>
</dbReference>
<protein>
    <recommendedName>
        <fullName evidence="5">Transmembrane protein 44</fullName>
    </recommendedName>
</protein>
<evidence type="ECO:0000256" key="2">
    <source>
        <dbReference type="SAM" id="SignalP"/>
    </source>
</evidence>
<organism evidence="3 4">
    <name type="scientific">Sphaeramia orbicularis</name>
    <name type="common">orbiculate cardinalfish</name>
    <dbReference type="NCBI Taxonomy" id="375764"/>
    <lineage>
        <taxon>Eukaryota</taxon>
        <taxon>Metazoa</taxon>
        <taxon>Chordata</taxon>
        <taxon>Craniata</taxon>
        <taxon>Vertebrata</taxon>
        <taxon>Euteleostomi</taxon>
        <taxon>Actinopterygii</taxon>
        <taxon>Neopterygii</taxon>
        <taxon>Teleostei</taxon>
        <taxon>Neoteleostei</taxon>
        <taxon>Acanthomorphata</taxon>
        <taxon>Gobiaria</taxon>
        <taxon>Kurtiformes</taxon>
        <taxon>Apogonoidei</taxon>
        <taxon>Apogonidae</taxon>
        <taxon>Apogoninae</taxon>
        <taxon>Sphaeramia</taxon>
    </lineage>
</organism>
<feature type="signal peptide" evidence="2">
    <location>
        <begin position="1"/>
        <end position="21"/>
    </location>
</feature>
<dbReference type="Ensembl" id="ENSSORT00005055037.1">
    <property type="protein sequence ID" value="ENSSORP00005053770.1"/>
    <property type="gene ID" value="ENSSORG00005024157.1"/>
</dbReference>
<dbReference type="AlphaFoldDB" id="A0A673CHW6"/>
<feature type="transmembrane region" description="Helical" evidence="1">
    <location>
        <begin position="85"/>
        <end position="103"/>
    </location>
</feature>
<evidence type="ECO:0000313" key="3">
    <source>
        <dbReference type="Ensembl" id="ENSSORP00005053770.1"/>
    </source>
</evidence>
<sequence length="293" mass="33104">MYSLVFTLFCFVLFCFSMVLAATDKHPCLLQISVSSSTLVYLQVPPNLLCLMFKNKYDGTSIDLFSEHLHLLLFEMFFQQARSDILGYTLGILSFVIACTSRFPTLHRGHTLPRAHAVSVVMRSLSGAFYAAAILLSDTHYAFLLRVMPWLLSAVSGIILDLLVSFCRTINTLYSLTLSSQMKSFLKATDMGRYIDVIAQPVRKICLKEISVSKETEDRSANGVERLIRVDSFYSDTSLDSSTVGSDLEVRTGTEKIKKRKPLQELKRKKTSARIKKIYLKDLNEYSWLSGIS</sequence>
<feature type="chain" id="PRO_5025638883" description="Transmembrane protein 44" evidence="2">
    <location>
        <begin position="22"/>
        <end position="293"/>
    </location>
</feature>
<dbReference type="InterPro" id="IPR051415">
    <property type="entry name" value="LAAT-1"/>
</dbReference>